<name>A0A0R0BJ17_9GAMM</name>
<comment type="caution">
    <text evidence="2">The sequence shown here is derived from an EMBL/GenBank/DDBJ whole genome shotgun (WGS) entry which is preliminary data.</text>
</comment>
<accession>A0A0R0BJ17</accession>
<feature type="transmembrane region" description="Helical" evidence="1">
    <location>
        <begin position="68"/>
        <end position="87"/>
    </location>
</feature>
<gene>
    <name evidence="2" type="ORF">ABB25_10600</name>
</gene>
<evidence type="ECO:0000313" key="2">
    <source>
        <dbReference type="EMBL" id="KRG57083.1"/>
    </source>
</evidence>
<dbReference type="PATRIC" id="fig|266128.3.peg.995"/>
<keyword evidence="1" id="KW-0812">Transmembrane</keyword>
<feature type="transmembrane region" description="Helical" evidence="1">
    <location>
        <begin position="140"/>
        <end position="161"/>
    </location>
</feature>
<protein>
    <recommendedName>
        <fullName evidence="4">Transmembrane protein</fullName>
    </recommendedName>
</protein>
<keyword evidence="3" id="KW-1185">Reference proteome</keyword>
<evidence type="ECO:0000313" key="3">
    <source>
        <dbReference type="Proteomes" id="UP000051254"/>
    </source>
</evidence>
<dbReference type="OrthoDB" id="9811967at2"/>
<feature type="transmembrane region" description="Helical" evidence="1">
    <location>
        <begin position="44"/>
        <end position="61"/>
    </location>
</feature>
<keyword evidence="1" id="KW-0472">Membrane</keyword>
<evidence type="ECO:0000256" key="1">
    <source>
        <dbReference type="SAM" id="Phobius"/>
    </source>
</evidence>
<reference evidence="2 3" key="1">
    <citation type="submission" date="2015-05" db="EMBL/GenBank/DDBJ databases">
        <title>Genome sequencing and analysis of members of genus Stenotrophomonas.</title>
        <authorList>
            <person name="Patil P.P."/>
            <person name="Midha S."/>
            <person name="Patil P.B."/>
        </authorList>
    </citation>
    <scope>NUCLEOTIDE SEQUENCE [LARGE SCALE GENOMIC DNA]</scope>
    <source>
        <strain evidence="2 3">DSM 17805</strain>
    </source>
</reference>
<organism evidence="2 3">
    <name type="scientific">Stenotrophomonas koreensis</name>
    <dbReference type="NCBI Taxonomy" id="266128"/>
    <lineage>
        <taxon>Bacteria</taxon>
        <taxon>Pseudomonadati</taxon>
        <taxon>Pseudomonadota</taxon>
        <taxon>Gammaproteobacteria</taxon>
        <taxon>Lysobacterales</taxon>
        <taxon>Lysobacteraceae</taxon>
        <taxon>Stenotrophomonas</taxon>
    </lineage>
</organism>
<dbReference type="AlphaFoldDB" id="A0A0R0BJ17"/>
<sequence>MLVALVATLLAILLSQVVPALVDWRQRALAWWPRWLALSAGTSPWGWLVSWLLPLLALALLQWLARDWLFGTVYVVLSVLVLVLSWGPGDLERDVEALIEAEDAPAQEAARAALYADMNEPDRETAPLTRAVAVALLRRALGVVFWFLLLGPVGALGYRLLASQSTQAGPLSLAAHERLRGVLALLEWPVAQLAVLSFALMGNCSPVIGAWQQQGRWQAPSLEALLGATMAAALPEEEDDNDAGVSSFWQRLPTLRRAMRLSWRCMGLWCALMLFWQLAAWLG</sequence>
<dbReference type="STRING" id="266128.ABB25_10600"/>
<dbReference type="InterPro" id="IPR052966">
    <property type="entry name" value="Beta-lactamase_Reg"/>
</dbReference>
<dbReference type="GO" id="GO:0046677">
    <property type="term" value="P:response to antibiotic"/>
    <property type="evidence" value="ECO:0007669"/>
    <property type="project" value="TreeGrafter"/>
</dbReference>
<dbReference type="Pfam" id="PF17113">
    <property type="entry name" value="AmpE"/>
    <property type="match status" value="1"/>
</dbReference>
<proteinExistence type="predicted"/>
<dbReference type="PANTHER" id="PTHR38684">
    <property type="entry name" value="PROTEIN AMPE"/>
    <property type="match status" value="1"/>
</dbReference>
<dbReference type="PANTHER" id="PTHR38684:SF1">
    <property type="entry name" value="PROTEIN AMPE"/>
    <property type="match status" value="1"/>
</dbReference>
<dbReference type="InterPro" id="IPR031347">
    <property type="entry name" value="AmpE"/>
</dbReference>
<evidence type="ECO:0008006" key="4">
    <source>
        <dbReference type="Google" id="ProtNLM"/>
    </source>
</evidence>
<keyword evidence="1" id="KW-1133">Transmembrane helix</keyword>
<dbReference type="EMBL" id="LDJH01000017">
    <property type="protein sequence ID" value="KRG57083.1"/>
    <property type="molecule type" value="Genomic_DNA"/>
</dbReference>
<dbReference type="RefSeq" id="WP_152981181.1">
    <property type="nucleotide sequence ID" value="NZ_LDJH01000017.1"/>
</dbReference>
<dbReference type="Proteomes" id="UP000051254">
    <property type="component" value="Unassembled WGS sequence"/>
</dbReference>
<dbReference type="GO" id="GO:0005886">
    <property type="term" value="C:plasma membrane"/>
    <property type="evidence" value="ECO:0007669"/>
    <property type="project" value="TreeGrafter"/>
</dbReference>
<feature type="transmembrane region" description="Helical" evidence="1">
    <location>
        <begin position="261"/>
        <end position="282"/>
    </location>
</feature>